<accession>A0A367ZCD9</accession>
<dbReference type="EMBL" id="QOQW01000038">
    <property type="protein sequence ID" value="RCK75788.1"/>
    <property type="molecule type" value="Genomic_DNA"/>
</dbReference>
<dbReference type="SUPFAM" id="SSF54611">
    <property type="entry name" value="SecB-like"/>
    <property type="match status" value="1"/>
</dbReference>
<evidence type="ECO:0000313" key="2">
    <source>
        <dbReference type="Proteomes" id="UP000252355"/>
    </source>
</evidence>
<dbReference type="AlphaFoldDB" id="A0A367ZCD9"/>
<name>A0A367ZCD9_9BACT</name>
<sequence length="163" mass="18364">MSLSPLQLHRYFIEEFFCKANPDFKDGSKIGMNAFQVFFETGEEVDPRLRRIRLTVSQDITKGGNEPFAFKVVLVGFFEVVKEFFENQGLEATNKLINVNGPALLYSAARELLALLSGRGPDPNRTVDVLLPSITFLDFQPMPKTATGREVVGPRKLPRTKKK</sequence>
<dbReference type="Proteomes" id="UP000252355">
    <property type="component" value="Unassembled WGS sequence"/>
</dbReference>
<reference evidence="1 2" key="1">
    <citation type="submission" date="2018-05" db="EMBL/GenBank/DDBJ databases">
        <title>A metagenomic window into the 2 km-deep terrestrial subsurface aquifer revealed taxonomically and functionally diverse microbial community comprising novel uncultured bacterial lineages.</title>
        <authorList>
            <person name="Kadnikov V.V."/>
            <person name="Mardanov A.V."/>
            <person name="Beletsky A.V."/>
            <person name="Banks D."/>
            <person name="Pimenov N.V."/>
            <person name="Frank Y.A."/>
            <person name="Karnachuk O.V."/>
            <person name="Ravin N.V."/>
        </authorList>
    </citation>
    <scope>NUCLEOTIDE SEQUENCE [LARGE SCALE GENOMIC DNA]</scope>
    <source>
        <strain evidence="1">BY5</strain>
    </source>
</reference>
<organism evidence="1 2">
    <name type="scientific">Candidatus Ozemobacter sibiricus</name>
    <dbReference type="NCBI Taxonomy" id="2268124"/>
    <lineage>
        <taxon>Bacteria</taxon>
        <taxon>Candidatus Ozemobacteria</taxon>
        <taxon>Candidatus Ozemobacterales</taxon>
        <taxon>Candidatus Ozemobacteraceae</taxon>
        <taxon>Candidatus Ozemobacter</taxon>
    </lineage>
</organism>
<comment type="caution">
    <text evidence="1">The sequence shown here is derived from an EMBL/GenBank/DDBJ whole genome shotgun (WGS) entry which is preliminary data.</text>
</comment>
<dbReference type="InterPro" id="IPR035958">
    <property type="entry name" value="SecB-like_sf"/>
</dbReference>
<dbReference type="Gene3D" id="3.10.420.10">
    <property type="entry name" value="SecB-like"/>
    <property type="match status" value="1"/>
</dbReference>
<proteinExistence type="predicted"/>
<protein>
    <recommendedName>
        <fullName evidence="3">Preprotein translocase subunit SecB</fullName>
    </recommendedName>
</protein>
<gene>
    <name evidence="1" type="ORF">OZSIB_3731</name>
</gene>
<evidence type="ECO:0008006" key="3">
    <source>
        <dbReference type="Google" id="ProtNLM"/>
    </source>
</evidence>
<evidence type="ECO:0000313" key="1">
    <source>
        <dbReference type="EMBL" id="RCK75788.1"/>
    </source>
</evidence>